<feature type="domain" description="DNA2/NAM7 helicase-like C-terminal" evidence="1">
    <location>
        <begin position="146"/>
        <end position="333"/>
    </location>
</feature>
<dbReference type="CDD" id="cd18808">
    <property type="entry name" value="SF1_C_Upf1"/>
    <property type="match status" value="1"/>
</dbReference>
<dbReference type="InterPro" id="IPR041679">
    <property type="entry name" value="DNA2/NAM7-like_C"/>
</dbReference>
<evidence type="ECO:0000313" key="3">
    <source>
        <dbReference type="Proteomes" id="UP001307849"/>
    </source>
</evidence>
<dbReference type="InterPro" id="IPR027417">
    <property type="entry name" value="P-loop_NTPase"/>
</dbReference>
<dbReference type="Pfam" id="PF13087">
    <property type="entry name" value="AAA_12"/>
    <property type="match status" value="1"/>
</dbReference>
<dbReference type="PANTHER" id="PTHR10887">
    <property type="entry name" value="DNA2/NAM7 HELICASE FAMILY"/>
    <property type="match status" value="1"/>
</dbReference>
<dbReference type="Gene3D" id="3.40.50.300">
    <property type="entry name" value="P-loop containing nucleotide triphosphate hydrolases"/>
    <property type="match status" value="2"/>
</dbReference>
<protein>
    <submittedName>
        <fullName evidence="2">NFX1-type zinc finger-containing protein 1</fullName>
    </submittedName>
</protein>
<name>A0AAN8RQA5_9PEZI</name>
<dbReference type="SUPFAM" id="SSF52540">
    <property type="entry name" value="P-loop containing nucleoside triphosphate hydrolases"/>
    <property type="match status" value="1"/>
</dbReference>
<reference evidence="2 3" key="1">
    <citation type="submission" date="2019-10" db="EMBL/GenBank/DDBJ databases">
        <authorList>
            <person name="Palmer J.M."/>
        </authorList>
    </citation>
    <scope>NUCLEOTIDE SEQUENCE [LARGE SCALE GENOMIC DNA]</scope>
    <source>
        <strain evidence="2 3">TWF506</strain>
    </source>
</reference>
<dbReference type="PANTHER" id="PTHR10887:SF495">
    <property type="entry name" value="HELICASE SENATAXIN ISOFORM X1-RELATED"/>
    <property type="match status" value="1"/>
</dbReference>
<dbReference type="Proteomes" id="UP001307849">
    <property type="component" value="Unassembled WGS sequence"/>
</dbReference>
<gene>
    <name evidence="2" type="primary">ZNFX1_1</name>
    <name evidence="2" type="ORF">TWF506_000106</name>
</gene>
<comment type="caution">
    <text evidence="2">The sequence shown here is derived from an EMBL/GenBank/DDBJ whole genome shotgun (WGS) entry which is preliminary data.</text>
</comment>
<keyword evidence="3" id="KW-1185">Reference proteome</keyword>
<dbReference type="AlphaFoldDB" id="A0AAN8RQA5"/>
<organism evidence="2 3">
    <name type="scientific">Arthrobotrys conoides</name>
    <dbReference type="NCBI Taxonomy" id="74498"/>
    <lineage>
        <taxon>Eukaryota</taxon>
        <taxon>Fungi</taxon>
        <taxon>Dikarya</taxon>
        <taxon>Ascomycota</taxon>
        <taxon>Pezizomycotina</taxon>
        <taxon>Orbiliomycetes</taxon>
        <taxon>Orbiliales</taxon>
        <taxon>Orbiliaceae</taxon>
        <taxon>Arthrobotrys</taxon>
    </lineage>
</organism>
<dbReference type="EMBL" id="JAVHJM010000001">
    <property type="protein sequence ID" value="KAK6519812.1"/>
    <property type="molecule type" value="Genomic_DNA"/>
</dbReference>
<sequence length="369" mass="42026">MHLMSTNPKSDFSPHDDIFLKYGIAGCRKRWIKRHPTHPIYEGQWNWAYQDLDSFEGDETVWKEIDDMIWQDVDILLCTIGIALSDKLHNTFSPKMLILDEAFAVTEGLTLALMLKFRKSLELCVLIGDSYQRFLRYLPFVQKTPSMASRLRKGGWGVTCLRLNHRTDTKICEFLREYAYNSIANLNKKEISEEYKYYLENTTDIINRLWINVVGEERIAGYGAVFNMAEVQLIEKLVRTLTTTEAIPEHAIAVLSPYAGQLGKLRKALSDQILQGLSVSSVGDYQGIECDLIILSLVRSNQFCQIGILNANTMIVSALSRARFGNIIVGNHKMMSNLGGAYDYWGHHMKRLVNLELIPVVDAGQCIFS</sequence>
<accession>A0AAN8RQA5</accession>
<evidence type="ECO:0000313" key="2">
    <source>
        <dbReference type="EMBL" id="KAK6519812.1"/>
    </source>
</evidence>
<evidence type="ECO:0000259" key="1">
    <source>
        <dbReference type="Pfam" id="PF13087"/>
    </source>
</evidence>
<proteinExistence type="predicted"/>
<dbReference type="InterPro" id="IPR047187">
    <property type="entry name" value="SF1_C_Upf1"/>
</dbReference>
<dbReference type="InterPro" id="IPR045055">
    <property type="entry name" value="DNA2/NAM7-like"/>
</dbReference>